<reference evidence="1" key="2">
    <citation type="submission" date="2013-05" db="EMBL/GenBank/DDBJ databases">
        <authorList>
            <person name="Carter J.-M."/>
            <person name="Baker S.C."/>
            <person name="Pink R."/>
            <person name="Carter D.R.F."/>
            <person name="Collins A."/>
            <person name="Tomlin J."/>
            <person name="Gibbs M."/>
            <person name="Breuker C.J."/>
        </authorList>
    </citation>
    <scope>NUCLEOTIDE SEQUENCE</scope>
    <source>
        <tissue evidence="1">Ovary</tissue>
    </source>
</reference>
<evidence type="ECO:0000313" key="1">
    <source>
        <dbReference type="EMBL" id="JAA80822.1"/>
    </source>
</evidence>
<protein>
    <submittedName>
        <fullName evidence="1">Uncharacterized protein</fullName>
    </submittedName>
</protein>
<dbReference type="EMBL" id="GAIX01011738">
    <property type="protein sequence ID" value="JAA80822.1"/>
    <property type="molecule type" value="Transcribed_RNA"/>
</dbReference>
<organism evidence="1">
    <name type="scientific">Pararge aegeria</name>
    <name type="common">speckled wood butterfly</name>
    <dbReference type="NCBI Taxonomy" id="116150"/>
    <lineage>
        <taxon>Eukaryota</taxon>
        <taxon>Metazoa</taxon>
        <taxon>Ecdysozoa</taxon>
        <taxon>Arthropoda</taxon>
        <taxon>Hexapoda</taxon>
        <taxon>Insecta</taxon>
        <taxon>Pterygota</taxon>
        <taxon>Neoptera</taxon>
        <taxon>Endopterygota</taxon>
        <taxon>Lepidoptera</taxon>
        <taxon>Glossata</taxon>
        <taxon>Ditrysia</taxon>
        <taxon>Papilionoidea</taxon>
        <taxon>Nymphalidae</taxon>
        <taxon>Satyrinae</taxon>
        <taxon>Satyrini</taxon>
        <taxon>Parargina</taxon>
        <taxon>Pararge</taxon>
    </lineage>
</organism>
<accession>S4PTN3</accession>
<name>S4PTN3_9NEOP</name>
<reference evidence="1" key="1">
    <citation type="journal article" date="2013" name="BMC Genomics">
        <title>Unscrambling butterfly oogenesis.</title>
        <authorList>
            <person name="Carter J.M."/>
            <person name="Baker S.C."/>
            <person name="Pink R."/>
            <person name="Carter D.R."/>
            <person name="Collins A."/>
            <person name="Tomlin J."/>
            <person name="Gibbs M."/>
            <person name="Breuker C.J."/>
        </authorList>
    </citation>
    <scope>NUCLEOTIDE SEQUENCE</scope>
    <source>
        <tissue evidence="1">Ovary</tissue>
    </source>
</reference>
<dbReference type="AlphaFoldDB" id="S4PTN3"/>
<feature type="non-terminal residue" evidence="1">
    <location>
        <position position="1"/>
    </location>
</feature>
<feature type="non-terminal residue" evidence="1">
    <location>
        <position position="69"/>
    </location>
</feature>
<proteinExistence type="predicted"/>
<sequence length="69" mass="7759">NVLEYTHTSSYICSGKRIDVESQLHGQHSLGNKYDETTLGSIFYACRTQHIGNKEFKQSNTSNTFGLTT</sequence>